<evidence type="ECO:0000313" key="2">
    <source>
        <dbReference type="Proteomes" id="UP001179501"/>
    </source>
</evidence>
<organism evidence="1 2">
    <name type="scientific">Porphyromonas gingivalis</name>
    <name type="common">Bacteroides gingivalis</name>
    <dbReference type="NCBI Taxonomy" id="837"/>
    <lineage>
        <taxon>Bacteria</taxon>
        <taxon>Pseudomonadati</taxon>
        <taxon>Bacteroidota</taxon>
        <taxon>Bacteroidia</taxon>
        <taxon>Bacteroidales</taxon>
        <taxon>Porphyromonadaceae</taxon>
        <taxon>Porphyromonas</taxon>
    </lineage>
</organism>
<gene>
    <name evidence="1" type="ORF">NY151_09135</name>
</gene>
<dbReference type="Pfam" id="PF07877">
    <property type="entry name" value="DUF1661"/>
    <property type="match status" value="1"/>
</dbReference>
<dbReference type="Proteomes" id="UP001179501">
    <property type="component" value="Chromosome"/>
</dbReference>
<proteinExistence type="predicted"/>
<reference evidence="1" key="1">
    <citation type="submission" date="2023-01" db="EMBL/GenBank/DDBJ databases">
        <title>Phages are important unrecognized players in the ecology of the oral pathogen Porphyromonas gingivalis.</title>
        <authorList>
            <person name="Matrishin C.B."/>
            <person name="Kauffman K.M."/>
        </authorList>
    </citation>
    <scope>NUCLEOTIDE SEQUENCE</scope>
    <source>
        <strain evidence="1">ATCC 49417</strain>
    </source>
</reference>
<dbReference type="AlphaFoldDB" id="A0AAE9XDB8"/>
<evidence type="ECO:0000313" key="1">
    <source>
        <dbReference type="EMBL" id="WCG02802.1"/>
    </source>
</evidence>
<name>A0AAE9XDB8_PORGN</name>
<dbReference type="RefSeq" id="WP_232517524.1">
    <property type="nucleotide sequence ID" value="NZ_CP024601.1"/>
</dbReference>
<dbReference type="InterPro" id="IPR012456">
    <property type="entry name" value="DUF1661"/>
</dbReference>
<sequence length="44" mass="5488">MRVCRTKWREIFFVLARIFFTSHAKTKKLSRHVFWRYKQENLGA</sequence>
<accession>A0AAE9XDB8</accession>
<dbReference type="EMBL" id="CP116614">
    <property type="protein sequence ID" value="WCG02802.1"/>
    <property type="molecule type" value="Genomic_DNA"/>
</dbReference>
<protein>
    <submittedName>
        <fullName evidence="1">DUF1661 domain-containing protein</fullName>
    </submittedName>
</protein>